<evidence type="ECO:0000256" key="5">
    <source>
        <dbReference type="ARBA" id="ARBA00022840"/>
    </source>
</evidence>
<dbReference type="InterPro" id="IPR000999">
    <property type="entry name" value="RNase_III_dom"/>
</dbReference>
<keyword evidence="3" id="KW-0378">Hydrolase</keyword>
<keyword evidence="9" id="KW-1185">Reference proteome</keyword>
<gene>
    <name evidence="8" type="ORF">BT96DRAFT_961824</name>
</gene>
<dbReference type="EMBL" id="ML769385">
    <property type="protein sequence ID" value="KAE9410383.1"/>
    <property type="molecule type" value="Genomic_DNA"/>
</dbReference>
<evidence type="ECO:0000256" key="3">
    <source>
        <dbReference type="ARBA" id="ARBA00022801"/>
    </source>
</evidence>
<name>A0A6A4ILG4_9AGAR</name>
<dbReference type="GO" id="GO:0030422">
    <property type="term" value="P:siRNA processing"/>
    <property type="evidence" value="ECO:0007669"/>
    <property type="project" value="TreeGrafter"/>
</dbReference>
<keyword evidence="5" id="KW-0067">ATP-binding</keyword>
<dbReference type="PANTHER" id="PTHR14950:SF37">
    <property type="entry name" value="ENDORIBONUCLEASE DICER"/>
    <property type="match status" value="1"/>
</dbReference>
<dbReference type="SUPFAM" id="SSF69065">
    <property type="entry name" value="RNase III domain-like"/>
    <property type="match status" value="2"/>
</dbReference>
<dbReference type="Pfam" id="PF00636">
    <property type="entry name" value="Ribonuclease_3"/>
    <property type="match status" value="2"/>
</dbReference>
<dbReference type="Gene3D" id="3.30.160.380">
    <property type="entry name" value="Dicer dimerisation domain"/>
    <property type="match status" value="1"/>
</dbReference>
<dbReference type="GO" id="GO:0004386">
    <property type="term" value="F:helicase activity"/>
    <property type="evidence" value="ECO:0007669"/>
    <property type="project" value="UniProtKB-KW"/>
</dbReference>
<dbReference type="Gene3D" id="1.10.1520.10">
    <property type="entry name" value="Ribonuclease III domain"/>
    <property type="match status" value="2"/>
</dbReference>
<evidence type="ECO:0000259" key="7">
    <source>
        <dbReference type="PROSITE" id="PS50142"/>
    </source>
</evidence>
<feature type="domain" description="RNase III" evidence="7">
    <location>
        <begin position="1015"/>
        <end position="1170"/>
    </location>
</feature>
<feature type="region of interest" description="Disordered" evidence="6">
    <location>
        <begin position="925"/>
        <end position="945"/>
    </location>
</feature>
<keyword evidence="1" id="KW-0677">Repeat</keyword>
<evidence type="ECO:0000313" key="8">
    <source>
        <dbReference type="EMBL" id="KAE9410383.1"/>
    </source>
</evidence>
<evidence type="ECO:0000313" key="9">
    <source>
        <dbReference type="Proteomes" id="UP000799118"/>
    </source>
</evidence>
<dbReference type="GO" id="GO:0005634">
    <property type="term" value="C:nucleus"/>
    <property type="evidence" value="ECO:0007669"/>
    <property type="project" value="TreeGrafter"/>
</dbReference>
<dbReference type="Pfam" id="PF03368">
    <property type="entry name" value="Dicer_dimer"/>
    <property type="match status" value="1"/>
</dbReference>
<dbReference type="PROSITE" id="PS50142">
    <property type="entry name" value="RNASE_3_2"/>
    <property type="match status" value="2"/>
</dbReference>
<dbReference type="GO" id="GO:0005524">
    <property type="term" value="F:ATP binding"/>
    <property type="evidence" value="ECO:0007669"/>
    <property type="project" value="UniProtKB-KW"/>
</dbReference>
<dbReference type="InterPro" id="IPR036389">
    <property type="entry name" value="RNase_III_sf"/>
</dbReference>
<dbReference type="InterPro" id="IPR005034">
    <property type="entry name" value="Dicer_dimerisation"/>
</dbReference>
<evidence type="ECO:0000256" key="6">
    <source>
        <dbReference type="SAM" id="MobiDB-lite"/>
    </source>
</evidence>
<keyword evidence="4" id="KW-0347">Helicase</keyword>
<feature type="domain" description="RNase III" evidence="7">
    <location>
        <begin position="821"/>
        <end position="971"/>
    </location>
</feature>
<dbReference type="GO" id="GO:0003723">
    <property type="term" value="F:RNA binding"/>
    <property type="evidence" value="ECO:0007669"/>
    <property type="project" value="TreeGrafter"/>
</dbReference>
<dbReference type="SUPFAM" id="SSF52540">
    <property type="entry name" value="P-loop containing nucleoside triphosphate hydrolases"/>
    <property type="match status" value="1"/>
</dbReference>
<dbReference type="InterPro" id="IPR038248">
    <property type="entry name" value="Dicer_dimer_sf"/>
</dbReference>
<evidence type="ECO:0000256" key="2">
    <source>
        <dbReference type="ARBA" id="ARBA00022741"/>
    </source>
</evidence>
<evidence type="ECO:0000256" key="1">
    <source>
        <dbReference type="ARBA" id="ARBA00022737"/>
    </source>
</evidence>
<dbReference type="PANTHER" id="PTHR14950">
    <property type="entry name" value="DICER-RELATED"/>
    <property type="match status" value="1"/>
</dbReference>
<reference evidence="8" key="1">
    <citation type="journal article" date="2019" name="Environ. Microbiol.">
        <title>Fungal ecological strategies reflected in gene transcription - a case study of two litter decomposers.</title>
        <authorList>
            <person name="Barbi F."/>
            <person name="Kohler A."/>
            <person name="Barry K."/>
            <person name="Baskaran P."/>
            <person name="Daum C."/>
            <person name="Fauchery L."/>
            <person name="Ihrmark K."/>
            <person name="Kuo A."/>
            <person name="LaButti K."/>
            <person name="Lipzen A."/>
            <person name="Morin E."/>
            <person name="Grigoriev I.V."/>
            <person name="Henrissat B."/>
            <person name="Lindahl B."/>
            <person name="Martin F."/>
        </authorList>
    </citation>
    <scope>NUCLEOTIDE SEQUENCE</scope>
    <source>
        <strain evidence="8">JB14</strain>
    </source>
</reference>
<dbReference type="SMART" id="SM00535">
    <property type="entry name" value="RIBOc"/>
    <property type="match status" value="2"/>
</dbReference>
<protein>
    <recommendedName>
        <fullName evidence="7">RNase III domain-containing protein</fullName>
    </recommendedName>
</protein>
<evidence type="ECO:0000256" key="4">
    <source>
        <dbReference type="ARBA" id="ARBA00022806"/>
    </source>
</evidence>
<sequence length="1276" mass="142886">MSYDTNSDIKKGKKKVLFIDSSLKQVGSLVLADLPFHGDDSSSISHPVFRIIKNFYTDLDPSSRPLILAGLFASTSFYPDITFRSLILEAALHSKIYGLSAEQRAACFSTPYPVKETIVCYDPPNPSPSTQLVQKLRALNSTESSVRRVFDIYQYTLAELGACASDLVWRRGSEYLGSLPSSFHQILRESEFTLPNLDMSSPDFNVTPKLLKLVQILKSCQEFGDDFRGVIFVRRRILAQMIERLFALLNAHLRFIRTRVILGSLDVEMSPQDDILRQFESGSWNLLIVTKYAEDFEIPKASVVIQFDLCDSQISYAHLLSHCRAGDGHVISMVERDNSAHFNIVSRIIQVQPPIRGWMNALCWTSQGTVARELPYESRNPYVTDSEEEEAADALFIMDPTTGSKMYPRDAVNVMYLIPFKGSVLPDEKSVYKPLFEFDVQDDGRFVCRVQSDGSSQTVTPAWSAPSLTKAGARRLASYDFCVALYEKGLLDSHLFPKPRMLSFGSATLPPIDNKLSGTRAYDRKSPSFWSNNVSTSVSPLTRLYPIVISVESGTKSIPPHGPLLLLTRQPLPMFPSFRVFFAGLPSRVSLTRAEPFVVDEHQLQDIHMYTNQVLRGILNKPHSAPLDEVLVFYAPLDNLWSLKAEWISSLPNVQSHISWSLIASLVNGWIVPLKYDSVEALTKDTEDALIQDRWSQFTRRYDVVKIRSDLNPLNKPLDPELMDYENLVEVCKAHRKGFEGLKDYKQPLLEVSGFPSVIDRLNPAAGPFKPSTSTHKYFIPELCAKVTIPASIFRTALLLPCIMRRLDDFLLVKELNAGLFNHCVSDELLHATLSASSAGIEYDYERLEMLGDAYLKYLSSIYVFVVHPKADEGSMHNYRQSIISNKSLLKNAVAVGLPAFIQARPLNSLEKTLFKSKLATSDDEETHHKSYMTGTSRHKRKKHHSLQRFGDKAIADVAEAIMGAALLSGGTDAALKVTKALKVPLPEIEEWSDFSRKAHAPLAPVSSQIKGSTIKAVEAIIGSHFKQPELLIHVLSRTSKTGAESTYERLEFIGDAILDFMVVQHVFHRNKRMSPGGLTLLKGAMVSNAALAAVCVWSGLHQHLVFESASLAHDVREYASLLQRNQVQEFALAEKEGRLIGQYWHNIETPKVLSDIVESLLGAIYVSDDYSPAGAEAFFEKVFKPFYRHITLQTISHHPTKVLFELFQAQGCQDFQVVKEHNEYLVLVHDVVLSSSQDEPGMSGAKVASCFGLDALEGDPSFLTRTCDCWKKTKT</sequence>
<accession>A0A6A4ILG4</accession>
<dbReference type="GO" id="GO:0005737">
    <property type="term" value="C:cytoplasm"/>
    <property type="evidence" value="ECO:0007669"/>
    <property type="project" value="TreeGrafter"/>
</dbReference>
<dbReference type="OrthoDB" id="416741at2759"/>
<proteinExistence type="predicted"/>
<dbReference type="GO" id="GO:0004525">
    <property type="term" value="F:ribonuclease III activity"/>
    <property type="evidence" value="ECO:0007669"/>
    <property type="project" value="InterPro"/>
</dbReference>
<organism evidence="8 9">
    <name type="scientific">Gymnopus androsaceus JB14</name>
    <dbReference type="NCBI Taxonomy" id="1447944"/>
    <lineage>
        <taxon>Eukaryota</taxon>
        <taxon>Fungi</taxon>
        <taxon>Dikarya</taxon>
        <taxon>Basidiomycota</taxon>
        <taxon>Agaricomycotina</taxon>
        <taxon>Agaricomycetes</taxon>
        <taxon>Agaricomycetidae</taxon>
        <taxon>Agaricales</taxon>
        <taxon>Marasmiineae</taxon>
        <taxon>Omphalotaceae</taxon>
        <taxon>Gymnopus</taxon>
    </lineage>
</organism>
<dbReference type="AlphaFoldDB" id="A0A6A4ILG4"/>
<dbReference type="Proteomes" id="UP000799118">
    <property type="component" value="Unassembled WGS sequence"/>
</dbReference>
<dbReference type="InterPro" id="IPR027417">
    <property type="entry name" value="P-loop_NTPase"/>
</dbReference>
<dbReference type="Gene3D" id="3.40.50.300">
    <property type="entry name" value="P-loop containing nucleotide triphosphate hydrolases"/>
    <property type="match status" value="1"/>
</dbReference>
<keyword evidence="2" id="KW-0547">Nucleotide-binding</keyword>
<dbReference type="CDD" id="cd00593">
    <property type="entry name" value="RIBOc"/>
    <property type="match status" value="2"/>
</dbReference>